<evidence type="ECO:0000256" key="2">
    <source>
        <dbReference type="SAM" id="Phobius"/>
    </source>
</evidence>
<feature type="compositionally biased region" description="Acidic residues" evidence="1">
    <location>
        <begin position="459"/>
        <end position="471"/>
    </location>
</feature>
<organism evidence="4">
    <name type="scientific">Chromera velia CCMP2878</name>
    <dbReference type="NCBI Taxonomy" id="1169474"/>
    <lineage>
        <taxon>Eukaryota</taxon>
        <taxon>Sar</taxon>
        <taxon>Alveolata</taxon>
        <taxon>Colpodellida</taxon>
        <taxon>Chromeraceae</taxon>
        <taxon>Chromera</taxon>
    </lineage>
</organism>
<feature type="chain" id="PRO_5005191448" description="Thioredoxin domain-containing protein" evidence="3">
    <location>
        <begin position="20"/>
        <end position="824"/>
    </location>
</feature>
<evidence type="ECO:0000256" key="1">
    <source>
        <dbReference type="SAM" id="MobiDB-lite"/>
    </source>
</evidence>
<evidence type="ECO:0000256" key="3">
    <source>
        <dbReference type="SAM" id="SignalP"/>
    </source>
</evidence>
<accession>A0A0G4H5L0</accession>
<feature type="signal peptide" evidence="3">
    <location>
        <begin position="1"/>
        <end position="19"/>
    </location>
</feature>
<reference evidence="4" key="1">
    <citation type="submission" date="2014-11" db="EMBL/GenBank/DDBJ databases">
        <authorList>
            <person name="Otto D Thomas"/>
            <person name="Naeem Raeece"/>
        </authorList>
    </citation>
    <scope>NUCLEOTIDE SEQUENCE</scope>
</reference>
<feature type="region of interest" description="Disordered" evidence="1">
    <location>
        <begin position="756"/>
        <end position="824"/>
    </location>
</feature>
<dbReference type="VEuPathDB" id="CryptoDB:Cvel_24782"/>
<feature type="compositionally biased region" description="Pro residues" evidence="1">
    <location>
        <begin position="433"/>
        <end position="443"/>
    </location>
</feature>
<evidence type="ECO:0008006" key="5">
    <source>
        <dbReference type="Google" id="ProtNLM"/>
    </source>
</evidence>
<protein>
    <recommendedName>
        <fullName evidence="5">Thioredoxin domain-containing protein</fullName>
    </recommendedName>
</protein>
<sequence length="824" mass="89383">MLVRCCLWVALFVSAVVNAVPQQSDTSLYTPPKCELKRFSQGQGSLEEAGFKAVVQNNRLLIAGLSPSNWQRCGAFEPGHVPLVELLDEAAAGKGNVFSAMREAEGKVKSVRVGVDEQKKKLAANNSVSDVPTVVAVKDDKGTHVDGGRLFAFSQRFVEPPYKFPKYPEVQPVVVQPLLSHQLEKDFQVLFGTPDCAIEGEDLEEFASSRTDLAAFERTAEIQHAATPLTKQFKEPQQARATREDLERVEVAMRAAGKSPVMPLTAHLVWLYHNNFPRFVEGVFWLGLAAVLCALNYAVIAVMILRIDSVAALYRFVMQKVVERGGFVALARGLPGLFACVLCSQMLVVVGAPSSARGAVQASLGLGSVGVATALHMGLTGSATAFVRSAQRVLSGGGFGGWAAGLRGRADVRGVPIKTRCQQGKKGRRPTGAPHPSPSPEVPSPHASLPPTERGEGFPPEEEQHEQEEPEAPQPPEMLRVSPGALSVLPAHHFDFRGTYTAPVSPGTQTLSCPRPSDSRCLREEREIRERVRKSMCESAAAAAATESTKCLSLPSGGFQTEVWKRPFFPPPLSNMIPASSSESAASVCSNSFAALASASEVPVSSALRLLGSEVVVLRAEKRQPQSVAHAADRLSLQKFLMEGAQEERRKREAGIALQRRLEGQSILGAVCRASHQVETSSRSERDILLSLLHKKQSPSSCALSPPSVAVQQPQSTAIWRERRIDLDVLLPNRFGCAFDSDPPFMRRLAPPADPFAWKPRQPLPADWDARSAGGDSERMWGGGSCQREGRADTDAGVEAESEEQEEEEERVPSYFPQDADEDW</sequence>
<feature type="transmembrane region" description="Helical" evidence="2">
    <location>
        <begin position="283"/>
        <end position="305"/>
    </location>
</feature>
<dbReference type="AlphaFoldDB" id="A0A0G4H5L0"/>
<keyword evidence="2" id="KW-0812">Transmembrane</keyword>
<keyword evidence="2" id="KW-0472">Membrane</keyword>
<feature type="compositionally biased region" description="Acidic residues" evidence="1">
    <location>
        <begin position="796"/>
        <end position="810"/>
    </location>
</feature>
<feature type="region of interest" description="Disordered" evidence="1">
    <location>
        <begin position="414"/>
        <end position="480"/>
    </location>
</feature>
<dbReference type="EMBL" id="CDMZ01001905">
    <property type="protein sequence ID" value="CEM39097.1"/>
    <property type="molecule type" value="Genomic_DNA"/>
</dbReference>
<gene>
    <name evidence="4" type="ORF">Cvel_24782</name>
</gene>
<name>A0A0G4H5L0_9ALVE</name>
<evidence type="ECO:0000313" key="4">
    <source>
        <dbReference type="EMBL" id="CEM39097.1"/>
    </source>
</evidence>
<keyword evidence="3" id="KW-0732">Signal</keyword>
<keyword evidence="2" id="KW-1133">Transmembrane helix</keyword>
<proteinExistence type="predicted"/>
<feature type="transmembrane region" description="Helical" evidence="2">
    <location>
        <begin position="326"/>
        <end position="352"/>
    </location>
</feature>